<evidence type="ECO:0000313" key="6">
    <source>
        <dbReference type="Proteomes" id="UP000807159"/>
    </source>
</evidence>
<keyword evidence="3" id="KW-0862">Zinc</keyword>
<dbReference type="EMBL" id="JACEGQ020000007">
    <property type="protein sequence ID" value="KAH8502901.1"/>
    <property type="molecule type" value="Genomic_DNA"/>
</dbReference>
<name>A0A8T2YCU5_POPDE</name>
<reference evidence="5" key="1">
    <citation type="journal article" date="2021" name="J. Hered.">
        <title>Genome Assembly of Salicaceae Populus deltoides (Eastern Cottonwood) I-69 Based on Nanopore Sequencing and Hi-C Technologies.</title>
        <authorList>
            <person name="Bai S."/>
            <person name="Wu H."/>
            <person name="Zhang J."/>
            <person name="Pan Z."/>
            <person name="Zhao W."/>
            <person name="Li Z."/>
            <person name="Tong C."/>
        </authorList>
    </citation>
    <scope>NUCLEOTIDE SEQUENCE</scope>
    <source>
        <tissue evidence="5">Leaf</tissue>
    </source>
</reference>
<gene>
    <name evidence="5" type="ORF">H0E87_014275</name>
</gene>
<dbReference type="GO" id="GO:0004842">
    <property type="term" value="F:ubiquitin-protein transferase activity"/>
    <property type="evidence" value="ECO:0007669"/>
    <property type="project" value="InterPro"/>
</dbReference>
<evidence type="ECO:0000256" key="3">
    <source>
        <dbReference type="ARBA" id="ARBA00022833"/>
    </source>
</evidence>
<keyword evidence="1" id="KW-0479">Metal-binding</keyword>
<keyword evidence="2" id="KW-0863">Zinc-finger</keyword>
<dbReference type="GO" id="GO:0008270">
    <property type="term" value="F:zinc ion binding"/>
    <property type="evidence" value="ECO:0007669"/>
    <property type="project" value="UniProtKB-KW"/>
</dbReference>
<dbReference type="GO" id="GO:0005737">
    <property type="term" value="C:cytoplasm"/>
    <property type="evidence" value="ECO:0007669"/>
    <property type="project" value="TreeGrafter"/>
</dbReference>
<dbReference type="AlphaFoldDB" id="A0A8T2YCU5"/>
<evidence type="ECO:0000256" key="2">
    <source>
        <dbReference type="ARBA" id="ARBA00022771"/>
    </source>
</evidence>
<feature type="domain" description="E3 ubiquitin-protein ligase RNF123/RKP TPR repeat" evidence="4">
    <location>
        <begin position="149"/>
        <end position="341"/>
    </location>
</feature>
<comment type="caution">
    <text evidence="5">The sequence shown here is derived from an EMBL/GenBank/DDBJ whole genome shotgun (WGS) entry which is preliminary data.</text>
</comment>
<evidence type="ECO:0000256" key="1">
    <source>
        <dbReference type="ARBA" id="ARBA00022723"/>
    </source>
</evidence>
<accession>A0A8T2YCU5</accession>
<keyword evidence="6" id="KW-1185">Reference proteome</keyword>
<proteinExistence type="predicted"/>
<dbReference type="PANTHER" id="PTHR13363:SF5">
    <property type="entry name" value="E3 UBIQUITIN-PROTEIN LIGASE RNF123"/>
    <property type="match status" value="1"/>
</dbReference>
<dbReference type="PANTHER" id="PTHR13363">
    <property type="entry name" value="RING FINGER AND SRY DOMAIN-CONTAINING"/>
    <property type="match status" value="1"/>
</dbReference>
<organism evidence="5 6">
    <name type="scientific">Populus deltoides</name>
    <name type="common">Eastern poplar</name>
    <name type="synonym">Eastern cottonwood</name>
    <dbReference type="NCBI Taxonomy" id="3696"/>
    <lineage>
        <taxon>Eukaryota</taxon>
        <taxon>Viridiplantae</taxon>
        <taxon>Streptophyta</taxon>
        <taxon>Embryophyta</taxon>
        <taxon>Tracheophyta</taxon>
        <taxon>Spermatophyta</taxon>
        <taxon>Magnoliopsida</taxon>
        <taxon>eudicotyledons</taxon>
        <taxon>Gunneridae</taxon>
        <taxon>Pentapetalae</taxon>
        <taxon>rosids</taxon>
        <taxon>fabids</taxon>
        <taxon>Malpighiales</taxon>
        <taxon>Salicaceae</taxon>
        <taxon>Saliceae</taxon>
        <taxon>Populus</taxon>
    </lineage>
</organism>
<dbReference type="InterPro" id="IPR057987">
    <property type="entry name" value="TPR_RNF123/RKP"/>
</dbReference>
<sequence>IYIPEFYLETLVDCFHVLRKSDPPFVPPAIFIKQGLAPFVTFVVSHFNDLRILSADLKDLLLQSISVLVQYKEYLTVFESNEAATQRMPKALLSAFDNRSWISVTNILLRLCKGSRFSSSKHGESSSSSSFVFQNLLREACINDEELFSAFLNRLFNTLSWTMTEFSVSIREMQEKYQVLEFQQRKCGVIFDLSCNLAKVLEFYTREIPQAFLSGTETNLQRLTELIVFILNHVTSTADAEFFDLSLRRHGHSQEKVNRGMILAPLVGIILNLLDARVGTECGQQNDVVGVFASMDCPDAVHCGFQYLLEYNWTRSARGDAYSGKLQQLESFLSLLVSRIELQQIERTKHEEETEADDNTCCICYSYVSFAMQQSWRLSRLMKAELKFYSYVFGCLDSWNLSWSRTDYQFPDGLWNQDLSKKGQKEVKKKIGGIFSRLGGWGLERNNSRGVDEEFCRGNLRALLCKYEM</sequence>
<evidence type="ECO:0000313" key="5">
    <source>
        <dbReference type="EMBL" id="KAH8502901.1"/>
    </source>
</evidence>
<evidence type="ECO:0000259" key="4">
    <source>
        <dbReference type="Pfam" id="PF25576"/>
    </source>
</evidence>
<protein>
    <recommendedName>
        <fullName evidence="4">E3 ubiquitin-protein ligase RNF123/RKP TPR repeat domain-containing protein</fullName>
    </recommendedName>
</protein>
<dbReference type="InterPro" id="IPR045129">
    <property type="entry name" value="RNF123/RKP/RSPRY1"/>
</dbReference>
<dbReference type="Pfam" id="PF25576">
    <property type="entry name" value="TPR_RNF123"/>
    <property type="match status" value="1"/>
</dbReference>
<feature type="non-terminal residue" evidence="5">
    <location>
        <position position="1"/>
    </location>
</feature>
<dbReference type="GO" id="GO:0051603">
    <property type="term" value="P:proteolysis involved in protein catabolic process"/>
    <property type="evidence" value="ECO:0007669"/>
    <property type="project" value="TreeGrafter"/>
</dbReference>
<dbReference type="Proteomes" id="UP000807159">
    <property type="component" value="Chromosome 7"/>
</dbReference>